<dbReference type="EMBL" id="EQ973844">
    <property type="protein sequence ID" value="EEF42529.1"/>
    <property type="molecule type" value="Genomic_DNA"/>
</dbReference>
<protein>
    <submittedName>
        <fullName evidence="1">Uncharacterized protein</fullName>
    </submittedName>
</protein>
<organism evidence="1 2">
    <name type="scientific">Ricinus communis</name>
    <name type="common">Castor bean</name>
    <dbReference type="NCBI Taxonomy" id="3988"/>
    <lineage>
        <taxon>Eukaryota</taxon>
        <taxon>Viridiplantae</taxon>
        <taxon>Streptophyta</taxon>
        <taxon>Embryophyta</taxon>
        <taxon>Tracheophyta</taxon>
        <taxon>Spermatophyta</taxon>
        <taxon>Magnoliopsida</taxon>
        <taxon>eudicotyledons</taxon>
        <taxon>Gunneridae</taxon>
        <taxon>Pentapetalae</taxon>
        <taxon>rosids</taxon>
        <taxon>fabids</taxon>
        <taxon>Malpighiales</taxon>
        <taxon>Euphorbiaceae</taxon>
        <taxon>Acalyphoideae</taxon>
        <taxon>Acalypheae</taxon>
        <taxon>Ricinus</taxon>
    </lineage>
</organism>
<reference evidence="2" key="1">
    <citation type="journal article" date="2010" name="Nat. Biotechnol.">
        <title>Draft genome sequence of the oilseed species Ricinus communis.</title>
        <authorList>
            <person name="Chan A.P."/>
            <person name="Crabtree J."/>
            <person name="Zhao Q."/>
            <person name="Lorenzi H."/>
            <person name="Orvis J."/>
            <person name="Puiu D."/>
            <person name="Melake-Berhan A."/>
            <person name="Jones K.M."/>
            <person name="Redman J."/>
            <person name="Chen G."/>
            <person name="Cahoon E.B."/>
            <person name="Gedil M."/>
            <person name="Stanke M."/>
            <person name="Haas B.J."/>
            <person name="Wortman J.R."/>
            <person name="Fraser-Liggett C.M."/>
            <person name="Ravel J."/>
            <person name="Rabinowicz P.D."/>
        </authorList>
    </citation>
    <scope>NUCLEOTIDE SEQUENCE [LARGE SCALE GENOMIC DNA]</scope>
    <source>
        <strain evidence="2">cv. Hale</strain>
    </source>
</reference>
<name>B9S1R0_RICCO</name>
<proteinExistence type="predicted"/>
<keyword evidence="2" id="KW-1185">Reference proteome</keyword>
<accession>B9S1R0</accession>
<gene>
    <name evidence="1" type="ORF">RCOM_0867400</name>
</gene>
<dbReference type="AlphaFoldDB" id="B9S1R0"/>
<sequence>MSMQFAQIVLISAEREKVILLLAEQTQILHRFLGRGSSDLIWTLLLRDWKENPSLSGCD</sequence>
<evidence type="ECO:0000313" key="2">
    <source>
        <dbReference type="Proteomes" id="UP000008311"/>
    </source>
</evidence>
<dbReference type="InParanoid" id="B9S1R0"/>
<evidence type="ECO:0000313" key="1">
    <source>
        <dbReference type="EMBL" id="EEF42529.1"/>
    </source>
</evidence>
<dbReference type="Proteomes" id="UP000008311">
    <property type="component" value="Unassembled WGS sequence"/>
</dbReference>